<evidence type="ECO:0000313" key="3">
    <source>
        <dbReference type="EMBL" id="CAK9237644.1"/>
    </source>
</evidence>
<proteinExistence type="predicted"/>
<dbReference type="InterPro" id="IPR051933">
    <property type="entry name" value="Resuscitation_pf_RpfB"/>
</dbReference>
<dbReference type="PANTHER" id="PTHR39160:SF4">
    <property type="entry name" value="RESUSCITATION-PROMOTING FACTOR RPFB"/>
    <property type="match status" value="1"/>
</dbReference>
<keyword evidence="4" id="KW-1185">Reference proteome</keyword>
<evidence type="ECO:0000313" key="4">
    <source>
        <dbReference type="Proteomes" id="UP001497512"/>
    </source>
</evidence>
<protein>
    <recommendedName>
        <fullName evidence="2">3D domain-containing protein</fullName>
    </recommendedName>
</protein>
<dbReference type="Gene3D" id="2.40.40.10">
    <property type="entry name" value="RlpA-like domain"/>
    <property type="match status" value="1"/>
</dbReference>
<reference evidence="3" key="1">
    <citation type="submission" date="2024-02" db="EMBL/GenBank/DDBJ databases">
        <authorList>
            <consortium name="ELIXIR-Norway"/>
            <consortium name="Elixir Norway"/>
        </authorList>
    </citation>
    <scope>NUCLEOTIDE SEQUENCE</scope>
</reference>
<dbReference type="InterPro" id="IPR010611">
    <property type="entry name" value="3D_dom"/>
</dbReference>
<dbReference type="InterPro" id="IPR036908">
    <property type="entry name" value="RlpA-like_sf"/>
</dbReference>
<dbReference type="CDD" id="cd22786">
    <property type="entry name" value="DPBB_YuiC-like"/>
    <property type="match status" value="1"/>
</dbReference>
<dbReference type="Proteomes" id="UP001497512">
    <property type="component" value="Chromosome 9"/>
</dbReference>
<dbReference type="SUPFAM" id="SSF50685">
    <property type="entry name" value="Barwin-like endoglucanases"/>
    <property type="match status" value="1"/>
</dbReference>
<evidence type="ECO:0000256" key="1">
    <source>
        <dbReference type="ARBA" id="ARBA00022729"/>
    </source>
</evidence>
<name>A0ABP0V4R1_9BRYO</name>
<dbReference type="Pfam" id="PF06725">
    <property type="entry name" value="3D"/>
    <property type="match status" value="1"/>
</dbReference>
<keyword evidence="1" id="KW-0732">Signal</keyword>
<evidence type="ECO:0000259" key="2">
    <source>
        <dbReference type="Pfam" id="PF06725"/>
    </source>
</evidence>
<gene>
    <name evidence="3" type="ORF">CSSPTR1EN2_LOCUS23806</name>
</gene>
<dbReference type="EMBL" id="OZ019901">
    <property type="protein sequence ID" value="CAK9237644.1"/>
    <property type="molecule type" value="Genomic_DNA"/>
</dbReference>
<organism evidence="3 4">
    <name type="scientific">Sphagnum troendelagicum</name>
    <dbReference type="NCBI Taxonomy" id="128251"/>
    <lineage>
        <taxon>Eukaryota</taxon>
        <taxon>Viridiplantae</taxon>
        <taxon>Streptophyta</taxon>
        <taxon>Embryophyta</taxon>
        <taxon>Bryophyta</taxon>
        <taxon>Sphagnophytina</taxon>
        <taxon>Sphagnopsida</taxon>
        <taxon>Sphagnales</taxon>
        <taxon>Sphagnaceae</taxon>
        <taxon>Sphagnum</taxon>
    </lineage>
</organism>
<accession>A0ABP0V4R1</accession>
<sequence>MPPHKIEIDCTAYCSCGYCCNWQWGLKLPGPFFLGFTPSWMPIRLRRRKKGNLDNAKLPIFSKFWTATTQNGSPYYGLTSNGRFPAQARPPILSSLSLMQYQKLPGRLLLFPWRLFPRHGSIAADTDFYPFGTRMFVPGYGWGEVEDRGKAIKGPKRIDLYHRSHREALQWGRRKLQVLVVKPGESTLDLLKVPRPVKSLLKGLNWLRGLVF</sequence>
<dbReference type="PANTHER" id="PTHR39160">
    <property type="entry name" value="CELL WALL-BINDING PROTEIN YOCH"/>
    <property type="match status" value="1"/>
</dbReference>
<feature type="domain" description="3D" evidence="2">
    <location>
        <begin position="121"/>
        <end position="181"/>
    </location>
</feature>